<organism evidence="1 2">
    <name type="scientific">Dermatophagoides farinae</name>
    <name type="common">American house dust mite</name>
    <dbReference type="NCBI Taxonomy" id="6954"/>
    <lineage>
        <taxon>Eukaryota</taxon>
        <taxon>Metazoa</taxon>
        <taxon>Ecdysozoa</taxon>
        <taxon>Arthropoda</taxon>
        <taxon>Chelicerata</taxon>
        <taxon>Arachnida</taxon>
        <taxon>Acari</taxon>
        <taxon>Acariformes</taxon>
        <taxon>Sarcoptiformes</taxon>
        <taxon>Astigmata</taxon>
        <taxon>Psoroptidia</taxon>
        <taxon>Analgoidea</taxon>
        <taxon>Pyroglyphidae</taxon>
        <taxon>Dermatophagoidinae</taxon>
        <taxon>Dermatophagoides</taxon>
    </lineage>
</organism>
<comment type="caution">
    <text evidence="1">The sequence shown here is derived from an EMBL/GenBank/DDBJ whole genome shotgun (WGS) entry which is preliminary data.</text>
</comment>
<keyword evidence="2" id="KW-1185">Reference proteome</keyword>
<reference evidence="1" key="1">
    <citation type="submission" date="2013-05" db="EMBL/GenBank/DDBJ databases">
        <authorList>
            <person name="Yim A.K.Y."/>
            <person name="Chan T.F."/>
            <person name="Ji K.M."/>
            <person name="Liu X.Y."/>
            <person name="Zhou J.W."/>
            <person name="Li R.Q."/>
            <person name="Yang K.Y."/>
            <person name="Li J."/>
            <person name="Li M."/>
            <person name="Law P.T.W."/>
            <person name="Wu Y.L."/>
            <person name="Cai Z.L."/>
            <person name="Qin H."/>
            <person name="Bao Y."/>
            <person name="Leung R.K.K."/>
            <person name="Ng P.K.S."/>
            <person name="Zou J."/>
            <person name="Zhong X.J."/>
            <person name="Ran P.X."/>
            <person name="Zhong N.S."/>
            <person name="Liu Z.G."/>
            <person name="Tsui S.K.W."/>
        </authorList>
    </citation>
    <scope>NUCLEOTIDE SEQUENCE</scope>
    <source>
        <strain evidence="1">Derf</strain>
        <tissue evidence="1">Whole organism</tissue>
    </source>
</reference>
<name>A0A922LAH7_DERFA</name>
<dbReference type="Proteomes" id="UP000790347">
    <property type="component" value="Unassembled WGS sequence"/>
</dbReference>
<proteinExistence type="predicted"/>
<sequence>MFNNPNSYKTFDFGDNDYISFVRLVVRSSSSSSSDDNRERNIKQMFFFVLPKKMDHHFEQIVSIHPFICMSHRIGYYYLHHLNIA</sequence>
<evidence type="ECO:0000313" key="2">
    <source>
        <dbReference type="Proteomes" id="UP000790347"/>
    </source>
</evidence>
<reference evidence="1" key="2">
    <citation type="journal article" date="2022" name="Res Sq">
        <title>Comparative Genomics Reveals Insights into the Divergent Evolution of Astigmatic Mites and Household Pest Adaptations.</title>
        <authorList>
            <person name="Xiong Q."/>
            <person name="Wan A.T.-Y."/>
            <person name="Liu X.-Y."/>
            <person name="Fung C.S.-H."/>
            <person name="Xiao X."/>
            <person name="Malainual N."/>
            <person name="Hou J."/>
            <person name="Wang L."/>
            <person name="Wang M."/>
            <person name="Yang K."/>
            <person name="Cui Y."/>
            <person name="Leung E."/>
            <person name="Nong W."/>
            <person name="Shin S.-K."/>
            <person name="Au S."/>
            <person name="Jeong K.Y."/>
            <person name="Chew F.T."/>
            <person name="Hui J."/>
            <person name="Leung T.F."/>
            <person name="Tungtrongchitr A."/>
            <person name="Zhong N."/>
            <person name="Liu Z."/>
            <person name="Tsui S."/>
        </authorList>
    </citation>
    <scope>NUCLEOTIDE SEQUENCE</scope>
    <source>
        <strain evidence="1">Derf</strain>
        <tissue evidence="1">Whole organism</tissue>
    </source>
</reference>
<accession>A0A922LAH7</accession>
<gene>
    <name evidence="1" type="ORF">DERF_002446</name>
</gene>
<evidence type="ECO:0000313" key="1">
    <source>
        <dbReference type="EMBL" id="KAH9528504.1"/>
    </source>
</evidence>
<protein>
    <submittedName>
        <fullName evidence="1">Uncharacterized protein</fullName>
    </submittedName>
</protein>
<dbReference type="AlphaFoldDB" id="A0A922LAH7"/>
<dbReference type="EMBL" id="ASGP02000001">
    <property type="protein sequence ID" value="KAH9528504.1"/>
    <property type="molecule type" value="Genomic_DNA"/>
</dbReference>